<feature type="non-terminal residue" evidence="6">
    <location>
        <position position="1"/>
    </location>
</feature>
<dbReference type="SMART" id="SM00723">
    <property type="entry name" value="AMOP"/>
    <property type="match status" value="1"/>
</dbReference>
<organism evidence="6 7">
    <name type="scientific">Teladorsagia circumcincta</name>
    <name type="common">Brown stomach worm</name>
    <name type="synonym">Ostertagia circumcincta</name>
    <dbReference type="NCBI Taxonomy" id="45464"/>
    <lineage>
        <taxon>Eukaryota</taxon>
        <taxon>Metazoa</taxon>
        <taxon>Ecdysozoa</taxon>
        <taxon>Nematoda</taxon>
        <taxon>Chromadorea</taxon>
        <taxon>Rhabditida</taxon>
        <taxon>Rhabditina</taxon>
        <taxon>Rhabditomorpha</taxon>
        <taxon>Strongyloidea</taxon>
        <taxon>Trichostrongylidae</taxon>
        <taxon>Teladorsagia</taxon>
    </lineage>
</organism>
<proteinExistence type="predicted"/>
<feature type="domain" description="AMOP" evidence="5">
    <location>
        <begin position="1"/>
        <end position="108"/>
    </location>
</feature>
<dbReference type="PANTHER" id="PTHR13802:SF52">
    <property type="entry name" value="MUCIN-4"/>
    <property type="match status" value="1"/>
</dbReference>
<dbReference type="InterPro" id="IPR005533">
    <property type="entry name" value="AMOP_dom"/>
</dbReference>
<dbReference type="PANTHER" id="PTHR13802">
    <property type="entry name" value="MUCIN 4-RELATED"/>
    <property type="match status" value="1"/>
</dbReference>
<dbReference type="Proteomes" id="UP000230423">
    <property type="component" value="Unassembled WGS sequence"/>
</dbReference>
<dbReference type="EMBL" id="KZ384537">
    <property type="protein sequence ID" value="PIO55717.1"/>
    <property type="molecule type" value="Genomic_DNA"/>
</dbReference>
<accession>A0A2G9TCL7</accession>
<keyword evidence="7" id="KW-1185">Reference proteome</keyword>
<dbReference type="AlphaFoldDB" id="A0A2G9TCL7"/>
<evidence type="ECO:0000259" key="5">
    <source>
        <dbReference type="PROSITE" id="PS50856"/>
    </source>
</evidence>
<gene>
    <name evidence="6" type="ORF">TELCIR_22895</name>
</gene>
<keyword evidence="2" id="KW-0812">Transmembrane</keyword>
<dbReference type="OrthoDB" id="6051552at2759"/>
<reference evidence="6 7" key="1">
    <citation type="submission" date="2015-09" db="EMBL/GenBank/DDBJ databases">
        <title>Draft genome of the parasitic nematode Teladorsagia circumcincta isolate WARC Sus (inbred).</title>
        <authorList>
            <person name="Mitreva M."/>
        </authorList>
    </citation>
    <scope>NUCLEOTIDE SEQUENCE [LARGE SCALE GENOMIC DNA]</scope>
    <source>
        <strain evidence="6 7">S</strain>
    </source>
</reference>
<dbReference type="GO" id="GO:0016020">
    <property type="term" value="C:membrane"/>
    <property type="evidence" value="ECO:0007669"/>
    <property type="project" value="UniProtKB-SubCell"/>
</dbReference>
<evidence type="ECO:0000313" key="7">
    <source>
        <dbReference type="Proteomes" id="UP000230423"/>
    </source>
</evidence>
<sequence length="108" mass="12149">DWFDYDGKRVNFAMDLEPFLPCPCTLDQAFLDLGRYMPLFGCDVDGDASCEYNKGAQHCVMSVAATWTGAGQVCCYDFEGWLMHSDDYENAAHLRFFSPGTAMRIHGI</sequence>
<comment type="subcellular location">
    <subcellularLocation>
        <location evidence="1">Membrane</location>
    </subcellularLocation>
</comment>
<dbReference type="InterPro" id="IPR051495">
    <property type="entry name" value="Epithelial_Barrier/Signaling"/>
</dbReference>
<evidence type="ECO:0000256" key="4">
    <source>
        <dbReference type="ARBA" id="ARBA00023136"/>
    </source>
</evidence>
<keyword evidence="4" id="KW-0472">Membrane</keyword>
<dbReference type="PROSITE" id="PS50856">
    <property type="entry name" value="AMOP"/>
    <property type="match status" value="1"/>
</dbReference>
<evidence type="ECO:0000256" key="1">
    <source>
        <dbReference type="ARBA" id="ARBA00004370"/>
    </source>
</evidence>
<protein>
    <submittedName>
        <fullName evidence="6">AMOP domain protein</fullName>
    </submittedName>
</protein>
<keyword evidence="3" id="KW-1133">Transmembrane helix</keyword>
<name>A0A2G9TCL7_TELCI</name>
<evidence type="ECO:0000256" key="2">
    <source>
        <dbReference type="ARBA" id="ARBA00022692"/>
    </source>
</evidence>
<evidence type="ECO:0000313" key="6">
    <source>
        <dbReference type="EMBL" id="PIO55717.1"/>
    </source>
</evidence>
<evidence type="ECO:0000256" key="3">
    <source>
        <dbReference type="ARBA" id="ARBA00022989"/>
    </source>
</evidence>
<dbReference type="Pfam" id="PF03782">
    <property type="entry name" value="AMOP"/>
    <property type="match status" value="1"/>
</dbReference>